<dbReference type="Proteomes" id="UP000620124">
    <property type="component" value="Unassembled WGS sequence"/>
</dbReference>
<dbReference type="OrthoDB" id="426133at2759"/>
<organism evidence="3 4">
    <name type="scientific">Mycena venus</name>
    <dbReference type="NCBI Taxonomy" id="2733690"/>
    <lineage>
        <taxon>Eukaryota</taxon>
        <taxon>Fungi</taxon>
        <taxon>Dikarya</taxon>
        <taxon>Basidiomycota</taxon>
        <taxon>Agaricomycotina</taxon>
        <taxon>Agaricomycetes</taxon>
        <taxon>Agaricomycetidae</taxon>
        <taxon>Agaricales</taxon>
        <taxon>Marasmiineae</taxon>
        <taxon>Mycenaceae</taxon>
        <taxon>Mycena</taxon>
    </lineage>
</organism>
<dbReference type="AlphaFoldDB" id="A0A8H7CY39"/>
<keyword evidence="4" id="KW-1185">Reference proteome</keyword>
<reference evidence="3" key="1">
    <citation type="submission" date="2020-05" db="EMBL/GenBank/DDBJ databases">
        <title>Mycena genomes resolve the evolution of fungal bioluminescence.</title>
        <authorList>
            <person name="Tsai I.J."/>
        </authorList>
    </citation>
    <scope>NUCLEOTIDE SEQUENCE</scope>
    <source>
        <strain evidence="3">CCC161011</strain>
    </source>
</reference>
<feature type="domain" description="SGNH hydrolase-type esterase" evidence="2">
    <location>
        <begin position="255"/>
        <end position="372"/>
    </location>
</feature>
<proteinExistence type="predicted"/>
<protein>
    <submittedName>
        <fullName evidence="3">SGNH-hydro domain-containing protein</fullName>
    </submittedName>
</protein>
<evidence type="ECO:0000313" key="3">
    <source>
        <dbReference type="EMBL" id="KAF7352211.1"/>
    </source>
</evidence>
<dbReference type="InterPro" id="IPR052762">
    <property type="entry name" value="PCW_deacetylase/CE"/>
</dbReference>
<feature type="signal peptide" evidence="1">
    <location>
        <begin position="1"/>
        <end position="21"/>
    </location>
</feature>
<gene>
    <name evidence="3" type="ORF">MVEN_01184400</name>
</gene>
<name>A0A8H7CY39_9AGAR</name>
<evidence type="ECO:0000313" key="4">
    <source>
        <dbReference type="Proteomes" id="UP000620124"/>
    </source>
</evidence>
<feature type="chain" id="PRO_5034610337" evidence="1">
    <location>
        <begin position="22"/>
        <end position="397"/>
    </location>
</feature>
<dbReference type="PANTHER" id="PTHR37834">
    <property type="entry name" value="GDSL-LIKE LIPASE/ACYLHYDROLASE DOMAIN PROTEIN (AFU_ORTHOLOGUE AFUA_2G00620)"/>
    <property type="match status" value="1"/>
</dbReference>
<evidence type="ECO:0000256" key="1">
    <source>
        <dbReference type="SAM" id="SignalP"/>
    </source>
</evidence>
<dbReference type="PANTHER" id="PTHR37834:SF2">
    <property type="entry name" value="ESTERASE, SGNH HYDROLASE-TYPE"/>
    <property type="match status" value="1"/>
</dbReference>
<keyword evidence="1" id="KW-0732">Signal</keyword>
<evidence type="ECO:0000259" key="2">
    <source>
        <dbReference type="Pfam" id="PF13472"/>
    </source>
</evidence>
<dbReference type="InterPro" id="IPR036514">
    <property type="entry name" value="SGNH_hydro_sf"/>
</dbReference>
<dbReference type="Pfam" id="PF13472">
    <property type="entry name" value="Lipase_GDSL_2"/>
    <property type="match status" value="1"/>
</dbReference>
<dbReference type="EMBL" id="JACAZI010000009">
    <property type="protein sequence ID" value="KAF7352211.1"/>
    <property type="molecule type" value="Genomic_DNA"/>
</dbReference>
<dbReference type="Gene3D" id="3.40.50.1110">
    <property type="entry name" value="SGNH hydrolase"/>
    <property type="match status" value="1"/>
</dbReference>
<sequence length="397" mass="44718">MIHSPLWLLPGIGLLLPGAFCATMALQPVKIKNNDPLIYFHGRWDSSPGTWWAGSGFKLNVKNFESLALNLGPHTTAPLTSVGVSFDYGEFITANISQGFNAIPIPASVNKKPASETTVVRVNVEGWQNNRMNLESITLNAVHSKSFIFTTWFMDFEFRVPLSFHTFRRSSRFSSLGTLCQRVSVWRVNSFQRASTRLGRFLVGEAFKAEHVVVAQPGAALSDIVSFGNEHGVSFQFFRTEDTGYFYTTDHNFTTPWNFARDKPAATHVVIHIGANDAAQNVTDAQFVQVYTGFVTRLRTIYQHQPIFVFTPWGWPNPDGTFGEYFEGQYQKIVDLRHADGDKNVFLVNTTGWVTFADVFPENQHPNIPGHQHIADKFQAWLEDWGLKPESHWATPA</sequence>
<accession>A0A8H7CY39</accession>
<dbReference type="InterPro" id="IPR013830">
    <property type="entry name" value="SGNH_hydro"/>
</dbReference>
<dbReference type="SUPFAM" id="SSF52266">
    <property type="entry name" value="SGNH hydrolase"/>
    <property type="match status" value="1"/>
</dbReference>
<comment type="caution">
    <text evidence="3">The sequence shown here is derived from an EMBL/GenBank/DDBJ whole genome shotgun (WGS) entry which is preliminary data.</text>
</comment>